<dbReference type="RefSeq" id="WP_136862568.1">
    <property type="nucleotide sequence ID" value="NZ_SWCJ01000003.1"/>
</dbReference>
<accession>A0A4V5NWE8</accession>
<dbReference type="Proteomes" id="UP000305675">
    <property type="component" value="Unassembled WGS sequence"/>
</dbReference>
<keyword evidence="3" id="KW-0479">Metal-binding</keyword>
<evidence type="ECO:0000256" key="2">
    <source>
        <dbReference type="ARBA" id="ARBA00022729"/>
    </source>
</evidence>
<evidence type="ECO:0000256" key="4">
    <source>
        <dbReference type="SAM" id="SignalP"/>
    </source>
</evidence>
<dbReference type="EMBL" id="SWCJ01000003">
    <property type="protein sequence ID" value="TKB56764.1"/>
    <property type="molecule type" value="Genomic_DNA"/>
</dbReference>
<dbReference type="OrthoDB" id="9769567at2"/>
<keyword evidence="2 4" id="KW-0732">Signal</keyword>
<evidence type="ECO:0000256" key="3">
    <source>
        <dbReference type="PIRSR" id="PIRSR002825-1"/>
    </source>
</evidence>
<sequence length="332" mass="36903">MRFLALPFLLLFSSLAAAAEPVTVYSYRQEFLIKPLLDTFTKQTGLETQVVFAKKGLEERLKREGKLTPADVVLTTDLSRLTTLVDMGLTQAVNSDVLSNNLPDAYRDPQGHWFALTTRVRNIYTSKARVGKVEIDYEDLASPELPGTICMRSGKHPYNIALVASIIAHHGEAQTKEWLTGVKANLARKPQGNDRAQVKAVSEGLCDYAIGNSYYFGKMLKDKNQKAWADAVFINFPNQNNRGAHVNVSGAVMTKYAKNPEGAKQLLEFLSGELAQQQYAEVNMEYPVNPKVAPSELVASWGQFKADAIPVYQLAQHYRSAVSLLDEVKFDL</sequence>
<evidence type="ECO:0000313" key="6">
    <source>
        <dbReference type="Proteomes" id="UP000305675"/>
    </source>
</evidence>
<comment type="caution">
    <text evidence="5">The sequence shown here is derived from an EMBL/GenBank/DDBJ whole genome shotgun (WGS) entry which is preliminary data.</text>
</comment>
<dbReference type="InterPro" id="IPR026045">
    <property type="entry name" value="Ferric-bd"/>
</dbReference>
<feature type="signal peptide" evidence="4">
    <location>
        <begin position="1"/>
        <end position="18"/>
    </location>
</feature>
<feature type="binding site" evidence="3">
    <location>
        <position position="214"/>
    </location>
    <ligand>
        <name>Fe cation</name>
        <dbReference type="ChEBI" id="CHEBI:24875"/>
    </ligand>
</feature>
<comment type="similarity">
    <text evidence="1">Belongs to the bacterial solute-binding protein 1 family.</text>
</comment>
<feature type="chain" id="PRO_5020664334" evidence="4">
    <location>
        <begin position="19"/>
        <end position="332"/>
    </location>
</feature>
<protein>
    <submittedName>
        <fullName evidence="5">Fe(3+) ABC transporter substrate-binding protein</fullName>
    </submittedName>
</protein>
<reference evidence="5 6" key="1">
    <citation type="submission" date="2019-04" db="EMBL/GenBank/DDBJ databases">
        <authorList>
            <person name="Hwang J.C."/>
        </authorList>
    </citation>
    <scope>NUCLEOTIDE SEQUENCE [LARGE SCALE GENOMIC DNA]</scope>
    <source>
        <strain evidence="5 6">IMCC35002</strain>
    </source>
</reference>
<gene>
    <name evidence="5" type="ORF">FCL42_06430</name>
</gene>
<proteinExistence type="inferred from homology"/>
<dbReference type="CDD" id="cd13542">
    <property type="entry name" value="PBP2_FutA1_ilke"/>
    <property type="match status" value="1"/>
</dbReference>
<dbReference type="Pfam" id="PF13343">
    <property type="entry name" value="SBP_bac_6"/>
    <property type="match status" value="1"/>
</dbReference>
<dbReference type="Gene3D" id="3.40.190.10">
    <property type="entry name" value="Periplasmic binding protein-like II"/>
    <property type="match status" value="2"/>
</dbReference>
<dbReference type="AlphaFoldDB" id="A0A4V5NWE8"/>
<keyword evidence="3" id="KW-0408">Iron</keyword>
<dbReference type="PANTHER" id="PTHR30006:SF15">
    <property type="entry name" value="IRON-UTILIZATION PERIPLASMIC PROTEIN"/>
    <property type="match status" value="1"/>
</dbReference>
<dbReference type="PIRSF" id="PIRSF002825">
    <property type="entry name" value="CfbpA"/>
    <property type="match status" value="1"/>
</dbReference>
<dbReference type="PANTHER" id="PTHR30006">
    <property type="entry name" value="THIAMINE-BINDING PERIPLASMIC PROTEIN-RELATED"/>
    <property type="match status" value="1"/>
</dbReference>
<dbReference type="GO" id="GO:0030288">
    <property type="term" value="C:outer membrane-bounded periplasmic space"/>
    <property type="evidence" value="ECO:0007669"/>
    <property type="project" value="TreeGrafter"/>
</dbReference>
<keyword evidence="6" id="KW-1185">Reference proteome</keyword>
<evidence type="ECO:0000256" key="1">
    <source>
        <dbReference type="ARBA" id="ARBA00008520"/>
    </source>
</evidence>
<organism evidence="5 6">
    <name type="scientific">Ferrimonas aestuarii</name>
    <dbReference type="NCBI Taxonomy" id="2569539"/>
    <lineage>
        <taxon>Bacteria</taxon>
        <taxon>Pseudomonadati</taxon>
        <taxon>Pseudomonadota</taxon>
        <taxon>Gammaproteobacteria</taxon>
        <taxon>Alteromonadales</taxon>
        <taxon>Ferrimonadaceae</taxon>
        <taxon>Ferrimonas</taxon>
    </lineage>
</organism>
<name>A0A4V5NWE8_9GAMM</name>
<dbReference type="GO" id="GO:0046872">
    <property type="term" value="F:metal ion binding"/>
    <property type="evidence" value="ECO:0007669"/>
    <property type="project" value="UniProtKB-KW"/>
</dbReference>
<dbReference type="SUPFAM" id="SSF53850">
    <property type="entry name" value="Periplasmic binding protein-like II"/>
    <property type="match status" value="1"/>
</dbReference>
<feature type="binding site" evidence="3">
    <location>
        <position position="215"/>
    </location>
    <ligand>
        <name>Fe cation</name>
        <dbReference type="ChEBI" id="CHEBI:24875"/>
    </ligand>
</feature>
<evidence type="ECO:0000313" key="5">
    <source>
        <dbReference type="EMBL" id="TKB56764.1"/>
    </source>
</evidence>